<keyword evidence="5" id="KW-0627">Porphyrin biosynthesis</keyword>
<dbReference type="RefSeq" id="WP_014404935.1">
    <property type="nucleotide sequence ID" value="NC_017034.1"/>
</dbReference>
<dbReference type="EC" id="1.3.1.76" evidence="2"/>
<sequence length="212" mass="23251">MGEYLPLFIDFSGKKVVIFGGGAVGERKARYFAGAEVTVVSREFTQCLEELGRDGVVRLDCRSVGSDDVASLIEGAFLVVAATGDKALNDEITRIAVERGILANNATGDSPAIVPSLVKKGDIMVAISTGGRSPAMAKYLRKRLELALGDDIGHMLSLQEAARDALKSIEKDQKRREQILWEILEDAEVWEALQESDEKAMETARRHFRPDR</sequence>
<dbReference type="eggNOG" id="arCOG01044">
    <property type="taxonomic scope" value="Archaea"/>
</dbReference>
<evidence type="ECO:0000256" key="3">
    <source>
        <dbReference type="ARBA" id="ARBA00023002"/>
    </source>
</evidence>
<dbReference type="GO" id="GO:0043115">
    <property type="term" value="F:precorrin-2 dehydrogenase activity"/>
    <property type="evidence" value="ECO:0007669"/>
    <property type="project" value="UniProtKB-EC"/>
</dbReference>
<evidence type="ECO:0000256" key="6">
    <source>
        <dbReference type="ARBA" id="ARBA00047561"/>
    </source>
</evidence>
<keyword evidence="4" id="KW-0520">NAD</keyword>
<dbReference type="InterPro" id="IPR028161">
    <property type="entry name" value="Met8-like"/>
</dbReference>
<dbReference type="UniPathway" id="UPA00262">
    <property type="reaction ID" value="UER00222"/>
</dbReference>
<name>H8IA30_METCZ</name>
<keyword evidence="9" id="KW-1185">Reference proteome</keyword>
<dbReference type="EMBL" id="CP003243">
    <property type="protein sequence ID" value="AFC99096.1"/>
    <property type="molecule type" value="Genomic_DNA"/>
</dbReference>
<dbReference type="Pfam" id="PF14824">
    <property type="entry name" value="Sirohm_synth_M"/>
    <property type="match status" value="1"/>
</dbReference>
<accession>H8IA30</accession>
<comment type="catalytic activity">
    <reaction evidence="6">
        <text>precorrin-2 + NAD(+) = sirohydrochlorin + NADH + 2 H(+)</text>
        <dbReference type="Rhea" id="RHEA:15613"/>
        <dbReference type="ChEBI" id="CHEBI:15378"/>
        <dbReference type="ChEBI" id="CHEBI:57540"/>
        <dbReference type="ChEBI" id="CHEBI:57945"/>
        <dbReference type="ChEBI" id="CHEBI:58351"/>
        <dbReference type="ChEBI" id="CHEBI:58827"/>
        <dbReference type="EC" id="1.3.1.76"/>
    </reaction>
</comment>
<dbReference type="GeneID" id="11970206"/>
<evidence type="ECO:0000256" key="2">
    <source>
        <dbReference type="ARBA" id="ARBA00012400"/>
    </source>
</evidence>
<evidence type="ECO:0000313" key="8">
    <source>
        <dbReference type="EMBL" id="AFC99096.1"/>
    </source>
</evidence>
<proteinExistence type="predicted"/>
<dbReference type="Pfam" id="PF13241">
    <property type="entry name" value="NAD_binding_7"/>
    <property type="match status" value="1"/>
</dbReference>
<protein>
    <recommendedName>
        <fullName evidence="2">precorrin-2 dehydrogenase</fullName>
        <ecNumber evidence="2">1.3.1.76</ecNumber>
    </recommendedName>
</protein>
<evidence type="ECO:0000256" key="1">
    <source>
        <dbReference type="ARBA" id="ARBA00005010"/>
    </source>
</evidence>
<dbReference type="HOGENOM" id="CLU_011276_8_1_2"/>
<feature type="domain" description="Siroheme synthase central" evidence="7">
    <location>
        <begin position="125"/>
        <end position="145"/>
    </location>
</feature>
<reference evidence="8 9" key="1">
    <citation type="journal article" date="2012" name="J. Bacteriol.">
        <title>Complete genome sequence of a thermophilic methanogen, Methanocella conradii HZ254, isolated from Chinese rice field soil.</title>
        <authorList>
            <person name="Lu Z."/>
            <person name="Lu Y."/>
        </authorList>
    </citation>
    <scope>NUCLEOTIDE SEQUENCE [LARGE SCALE GENOMIC DNA]</scope>
    <source>
        <strain evidence="9">DSM 24694 / JCM 17849 / CGMCC 1.5162 / HZ254</strain>
    </source>
</reference>
<dbReference type="NCBIfam" id="TIGR01470">
    <property type="entry name" value="cysG_Nterm"/>
    <property type="match status" value="1"/>
</dbReference>
<dbReference type="Gene3D" id="3.30.160.110">
    <property type="entry name" value="Siroheme synthase, domain 2"/>
    <property type="match status" value="1"/>
</dbReference>
<gene>
    <name evidence="8" type="primary">cysG</name>
    <name evidence="8" type="ordered locus">Mtc_0325</name>
</gene>
<dbReference type="PANTHER" id="PTHR35330:SF1">
    <property type="entry name" value="SIROHEME BIOSYNTHESIS PROTEIN MET8"/>
    <property type="match status" value="1"/>
</dbReference>
<organism evidence="8 9">
    <name type="scientific">Methanocella conradii (strain DSM 24694 / JCM 17849 / CGMCC 1.5162 / HZ254)</name>
    <dbReference type="NCBI Taxonomy" id="1041930"/>
    <lineage>
        <taxon>Archaea</taxon>
        <taxon>Methanobacteriati</taxon>
        <taxon>Methanobacteriota</taxon>
        <taxon>Stenosarchaea group</taxon>
        <taxon>Methanomicrobia</taxon>
        <taxon>Methanocellales</taxon>
        <taxon>Methanocellaceae</taxon>
        <taxon>Methanocella</taxon>
    </lineage>
</organism>
<dbReference type="GO" id="GO:0004325">
    <property type="term" value="F:ferrochelatase activity"/>
    <property type="evidence" value="ECO:0007669"/>
    <property type="project" value="InterPro"/>
</dbReference>
<evidence type="ECO:0000256" key="5">
    <source>
        <dbReference type="ARBA" id="ARBA00023244"/>
    </source>
</evidence>
<dbReference type="Proteomes" id="UP000005233">
    <property type="component" value="Chromosome"/>
</dbReference>
<dbReference type="Gene3D" id="3.40.50.720">
    <property type="entry name" value="NAD(P)-binding Rossmann-like Domain"/>
    <property type="match status" value="1"/>
</dbReference>
<dbReference type="InterPro" id="IPR028281">
    <property type="entry name" value="Sirohaem_synthase_central"/>
</dbReference>
<dbReference type="GO" id="GO:0019354">
    <property type="term" value="P:siroheme biosynthetic process"/>
    <property type="evidence" value="ECO:0007669"/>
    <property type="project" value="UniProtKB-UniPathway"/>
</dbReference>
<evidence type="ECO:0000256" key="4">
    <source>
        <dbReference type="ARBA" id="ARBA00023027"/>
    </source>
</evidence>
<keyword evidence="3 8" id="KW-0560">Oxidoreductase</keyword>
<dbReference type="OrthoDB" id="10510at2157"/>
<dbReference type="InterPro" id="IPR036291">
    <property type="entry name" value="NAD(P)-bd_dom_sf"/>
</dbReference>
<dbReference type="SUPFAM" id="SSF51735">
    <property type="entry name" value="NAD(P)-binding Rossmann-fold domains"/>
    <property type="match status" value="1"/>
</dbReference>
<keyword evidence="8" id="KW-0456">Lyase</keyword>
<evidence type="ECO:0000313" key="9">
    <source>
        <dbReference type="Proteomes" id="UP000005233"/>
    </source>
</evidence>
<evidence type="ECO:0000259" key="7">
    <source>
        <dbReference type="Pfam" id="PF14824"/>
    </source>
</evidence>
<dbReference type="KEGG" id="mez:Mtc_0325"/>
<comment type="pathway">
    <text evidence="1">Porphyrin-containing compound metabolism; siroheme biosynthesis; sirohydrochlorin from precorrin-2: step 1/1.</text>
</comment>
<dbReference type="SUPFAM" id="SSF75615">
    <property type="entry name" value="Siroheme synthase middle domains-like"/>
    <property type="match status" value="1"/>
</dbReference>
<dbReference type="InterPro" id="IPR006367">
    <property type="entry name" value="Sirohaem_synthase_N"/>
</dbReference>
<dbReference type="PANTHER" id="PTHR35330">
    <property type="entry name" value="SIROHEME BIOSYNTHESIS PROTEIN MET8"/>
    <property type="match status" value="1"/>
</dbReference>
<dbReference type="AlphaFoldDB" id="H8IA30"/>
<dbReference type="STRING" id="1041930.Mtc_0325"/>